<evidence type="ECO:0000256" key="2">
    <source>
        <dbReference type="ARBA" id="ARBA00022481"/>
    </source>
</evidence>
<dbReference type="InterPro" id="IPR004089">
    <property type="entry name" value="MCPsignal_dom"/>
</dbReference>
<keyword evidence="10" id="KW-1185">Reference proteome</keyword>
<dbReference type="GO" id="GO:0006935">
    <property type="term" value="P:chemotaxis"/>
    <property type="evidence" value="ECO:0007669"/>
    <property type="project" value="InterPro"/>
</dbReference>
<evidence type="ECO:0000256" key="7">
    <source>
        <dbReference type="SAM" id="Phobius"/>
    </source>
</evidence>
<comment type="subcellular location">
    <subcellularLocation>
        <location evidence="1">Membrane</location>
    </subcellularLocation>
</comment>
<dbReference type="FunFam" id="1.10.287.950:FF:000001">
    <property type="entry name" value="Methyl-accepting chemotaxis sensory transducer"/>
    <property type="match status" value="1"/>
</dbReference>
<organism evidence="9 10">
    <name type="scientific">Caballeronia mineralivorans PML1(12)</name>
    <dbReference type="NCBI Taxonomy" id="908627"/>
    <lineage>
        <taxon>Bacteria</taxon>
        <taxon>Pseudomonadati</taxon>
        <taxon>Pseudomonadota</taxon>
        <taxon>Betaproteobacteria</taxon>
        <taxon>Burkholderiales</taxon>
        <taxon>Burkholderiaceae</taxon>
        <taxon>Caballeronia</taxon>
    </lineage>
</organism>
<proteinExistence type="inferred from homology"/>
<feature type="region of interest" description="Disordered" evidence="6">
    <location>
        <begin position="522"/>
        <end position="585"/>
    </location>
</feature>
<feature type="domain" description="Methyl-accepting transducer" evidence="8">
    <location>
        <begin position="277"/>
        <end position="506"/>
    </location>
</feature>
<comment type="caution">
    <text evidence="9">The sequence shown here is derived from an EMBL/GenBank/DDBJ whole genome shotgun (WGS) entry which is preliminary data.</text>
</comment>
<keyword evidence="7" id="KW-1133">Transmembrane helix</keyword>
<dbReference type="InterPro" id="IPR051310">
    <property type="entry name" value="MCP_chemotaxis"/>
</dbReference>
<dbReference type="InterPro" id="IPR004090">
    <property type="entry name" value="Chemotax_Me-accpt_rcpt"/>
</dbReference>
<dbReference type="PANTHER" id="PTHR43531">
    <property type="entry name" value="PROTEIN ICFG"/>
    <property type="match status" value="1"/>
</dbReference>
<evidence type="ECO:0000256" key="1">
    <source>
        <dbReference type="ARBA" id="ARBA00004370"/>
    </source>
</evidence>
<dbReference type="Pfam" id="PF12729">
    <property type="entry name" value="4HB_MCP_1"/>
    <property type="match status" value="1"/>
</dbReference>
<feature type="transmembrane region" description="Helical" evidence="7">
    <location>
        <begin position="12"/>
        <end position="31"/>
    </location>
</feature>
<evidence type="ECO:0000313" key="9">
    <source>
        <dbReference type="EMBL" id="KLU25190.1"/>
    </source>
</evidence>
<accession>A0A0J1CX93</accession>
<sequence length="585" mass="60954">MNFKSLSVKAKLSWSFGLLIIMLVAISVFSLKALSDANSQFSSYVSGIEARARLAETVRTAVDRRAIAARDLVLVTKPADLDAEKADVAKAHEDVQNALRQLNDQVAHATDASDKARSLVAEISRVESAYGPVAMNIVNAALTNKRDDAITMIDDQCRPLLAQLIKATNDYSEYTAERAKSMEAQSELDYSNKRTLLIATCLIALATAIGAATVIIRGLLNALGAEPVALGEVTQRVASGDLSPVRGADLAPAGSVLALMGAMQGSLVKLIGEVRMAANSIATGSSEIASGNIDLSSRTEQQASSLQETAASMEQLTSTVKQNAENAAQASSLASNASDVAAKGNSVVGQVVDTMADISESSKKIADITGIIEGIAFQTNILALNAAVEAARAGEQGRGFAVVASEVRSLAQRSSSAAKEIKDLISTSVQKIQTGSGLASEAGRTMSEVTNAVARVNDIMGEIAAASGEQSRGIEQVNTAITQMDEVTQQNAALVEEATAASQSLEDQGRKLTQAVSSFRLGSEDSMGHATQAVSAKAQPKTQVTPRLEPKGRVAKLSPRSSSRLSPALPIPAASGAANAEWKAF</sequence>
<dbReference type="InterPro" id="IPR047347">
    <property type="entry name" value="YvaQ-like_sensor"/>
</dbReference>
<dbReference type="InterPro" id="IPR024478">
    <property type="entry name" value="HlyB_4HB_MCP"/>
</dbReference>
<evidence type="ECO:0000256" key="5">
    <source>
        <dbReference type="SAM" id="Coils"/>
    </source>
</evidence>
<comment type="similarity">
    <text evidence="3">Belongs to the methyl-accepting chemotaxis (MCP) protein family.</text>
</comment>
<dbReference type="Proteomes" id="UP000035963">
    <property type="component" value="Unassembled WGS sequence"/>
</dbReference>
<dbReference type="PRINTS" id="PR00260">
    <property type="entry name" value="CHEMTRNSDUCR"/>
</dbReference>
<dbReference type="CDD" id="cd19411">
    <property type="entry name" value="MCP2201-like_sensor"/>
    <property type="match status" value="1"/>
</dbReference>
<dbReference type="AlphaFoldDB" id="A0A0J1CX93"/>
<dbReference type="CDD" id="cd11386">
    <property type="entry name" value="MCP_signal"/>
    <property type="match status" value="1"/>
</dbReference>
<dbReference type="OrthoDB" id="5441488at2"/>
<dbReference type="PATRIC" id="fig|908627.4.peg.3573"/>
<dbReference type="RefSeq" id="WP_047847647.1">
    <property type="nucleotide sequence ID" value="NZ_AEJF01000102.1"/>
</dbReference>
<keyword evidence="4" id="KW-0807">Transducer</keyword>
<name>A0A0J1CX93_9BURK</name>
<dbReference type="EMBL" id="AEJF01000102">
    <property type="protein sequence ID" value="KLU25190.1"/>
    <property type="molecule type" value="Genomic_DNA"/>
</dbReference>
<feature type="compositionally biased region" description="Low complexity" evidence="6">
    <location>
        <begin position="555"/>
        <end position="578"/>
    </location>
</feature>
<evidence type="ECO:0000256" key="4">
    <source>
        <dbReference type="PROSITE-ProRule" id="PRU00284"/>
    </source>
</evidence>
<dbReference type="Pfam" id="PF00015">
    <property type="entry name" value="MCPsignal"/>
    <property type="match status" value="1"/>
</dbReference>
<evidence type="ECO:0000256" key="6">
    <source>
        <dbReference type="SAM" id="MobiDB-lite"/>
    </source>
</evidence>
<evidence type="ECO:0000259" key="8">
    <source>
        <dbReference type="PROSITE" id="PS50111"/>
    </source>
</evidence>
<keyword evidence="5" id="KW-0175">Coiled coil</keyword>
<feature type="coiled-coil region" evidence="5">
    <location>
        <begin position="477"/>
        <end position="515"/>
    </location>
</feature>
<dbReference type="PANTHER" id="PTHR43531:SF14">
    <property type="entry name" value="METHYL-ACCEPTING CHEMOTAXIS PROTEIN I-RELATED"/>
    <property type="match status" value="1"/>
</dbReference>
<dbReference type="GO" id="GO:0007165">
    <property type="term" value="P:signal transduction"/>
    <property type="evidence" value="ECO:0007669"/>
    <property type="project" value="UniProtKB-KW"/>
</dbReference>
<evidence type="ECO:0000256" key="3">
    <source>
        <dbReference type="ARBA" id="ARBA00029447"/>
    </source>
</evidence>
<keyword evidence="7" id="KW-0472">Membrane</keyword>
<evidence type="ECO:0000313" key="10">
    <source>
        <dbReference type="Proteomes" id="UP000035963"/>
    </source>
</evidence>
<dbReference type="GO" id="GO:0004888">
    <property type="term" value="F:transmembrane signaling receptor activity"/>
    <property type="evidence" value="ECO:0007669"/>
    <property type="project" value="InterPro"/>
</dbReference>
<dbReference type="GO" id="GO:0005886">
    <property type="term" value="C:plasma membrane"/>
    <property type="evidence" value="ECO:0007669"/>
    <property type="project" value="TreeGrafter"/>
</dbReference>
<dbReference type="Gene3D" id="1.10.287.950">
    <property type="entry name" value="Methyl-accepting chemotaxis protein"/>
    <property type="match status" value="1"/>
</dbReference>
<dbReference type="SMART" id="SM00283">
    <property type="entry name" value="MA"/>
    <property type="match status" value="1"/>
</dbReference>
<keyword evidence="2" id="KW-0488">Methylation</keyword>
<protein>
    <submittedName>
        <fullName evidence="9">Chemotaxis protein</fullName>
    </submittedName>
</protein>
<keyword evidence="7" id="KW-0812">Transmembrane</keyword>
<gene>
    <name evidence="9" type="ORF">EOS_16000</name>
</gene>
<feature type="coiled-coil region" evidence="5">
    <location>
        <begin position="81"/>
        <end position="112"/>
    </location>
</feature>
<reference evidence="9 10" key="1">
    <citation type="journal article" date="2015" name="Genome Announc.">
        <title>Draft Genome Sequence of Burkholderia sp. Strain PML1(12), an Ectomycorrhizosphere-Inhabiting Bacterium with Effective Mineral-Weathering Ability.</title>
        <authorList>
            <person name="Uroz S."/>
            <person name="Oger P."/>
        </authorList>
    </citation>
    <scope>NUCLEOTIDE SEQUENCE [LARGE SCALE GENOMIC DNA]</scope>
    <source>
        <strain evidence="10">PML1(12)</strain>
    </source>
</reference>
<dbReference type="PROSITE" id="PS50111">
    <property type="entry name" value="CHEMOTAXIS_TRANSDUC_2"/>
    <property type="match status" value="1"/>
</dbReference>
<dbReference type="SUPFAM" id="SSF58104">
    <property type="entry name" value="Methyl-accepting chemotaxis protein (MCP) signaling domain"/>
    <property type="match status" value="1"/>
</dbReference>